<gene>
    <name evidence="2" type="ORF">GCM10009020_02800</name>
</gene>
<reference evidence="2 3" key="1">
    <citation type="journal article" date="2019" name="Int. J. Syst. Evol. Microbiol.">
        <title>The Global Catalogue of Microorganisms (GCM) 10K type strain sequencing project: providing services to taxonomists for standard genome sequencing and annotation.</title>
        <authorList>
            <consortium name="The Broad Institute Genomics Platform"/>
            <consortium name="The Broad Institute Genome Sequencing Center for Infectious Disease"/>
            <person name="Wu L."/>
            <person name="Ma J."/>
        </authorList>
    </citation>
    <scope>NUCLEOTIDE SEQUENCE [LARGE SCALE GENOMIC DNA]</scope>
    <source>
        <strain evidence="2 3">JCM 16328</strain>
    </source>
</reference>
<comment type="caution">
    <text evidence="2">The sequence shown here is derived from an EMBL/GenBank/DDBJ whole genome shotgun (WGS) entry which is preliminary data.</text>
</comment>
<dbReference type="AlphaFoldDB" id="A0AAV3T7B8"/>
<proteinExistence type="predicted"/>
<dbReference type="EMBL" id="BAAADV010000001">
    <property type="protein sequence ID" value="GAA0661926.1"/>
    <property type="molecule type" value="Genomic_DNA"/>
</dbReference>
<feature type="region of interest" description="Disordered" evidence="1">
    <location>
        <begin position="51"/>
        <end position="85"/>
    </location>
</feature>
<evidence type="ECO:0000313" key="3">
    <source>
        <dbReference type="Proteomes" id="UP001500420"/>
    </source>
</evidence>
<accession>A0AAV3T7B8</accession>
<keyword evidence="3" id="KW-1185">Reference proteome</keyword>
<evidence type="ECO:0008006" key="4">
    <source>
        <dbReference type="Google" id="ProtNLM"/>
    </source>
</evidence>
<dbReference type="RefSeq" id="WP_343772030.1">
    <property type="nucleotide sequence ID" value="NZ_BAAADV010000001.1"/>
</dbReference>
<evidence type="ECO:0000256" key="1">
    <source>
        <dbReference type="SAM" id="MobiDB-lite"/>
    </source>
</evidence>
<evidence type="ECO:0000313" key="2">
    <source>
        <dbReference type="EMBL" id="GAA0661926.1"/>
    </source>
</evidence>
<sequence>MSRTTRLSRVEEVLAELDYPVVRADAADELSDVTLELADGEVNLGEIVSETSSDSFESAEELESDLNNALPREAVGEPYQSEGEG</sequence>
<dbReference type="Pfam" id="PF19102">
    <property type="entry name" value="DUF5789"/>
    <property type="match status" value="1"/>
</dbReference>
<name>A0AAV3T7B8_9EURY</name>
<dbReference type="Proteomes" id="UP001500420">
    <property type="component" value="Unassembled WGS sequence"/>
</dbReference>
<protein>
    <recommendedName>
        <fullName evidence="4">DUF2795 domain-containing protein</fullName>
    </recommendedName>
</protein>
<organism evidence="2 3">
    <name type="scientific">Natronoarchaeum mannanilyticum</name>
    <dbReference type="NCBI Taxonomy" id="926360"/>
    <lineage>
        <taxon>Archaea</taxon>
        <taxon>Methanobacteriati</taxon>
        <taxon>Methanobacteriota</taxon>
        <taxon>Stenosarchaea group</taxon>
        <taxon>Halobacteria</taxon>
        <taxon>Halobacteriales</taxon>
        <taxon>Natronoarchaeaceae</taxon>
    </lineage>
</organism>
<dbReference type="InterPro" id="IPR043899">
    <property type="entry name" value="DUF5789"/>
</dbReference>